<keyword evidence="4 7" id="KW-0547">Nucleotide-binding</keyword>
<evidence type="ECO:0000256" key="7">
    <source>
        <dbReference type="PROSITE-ProRule" id="PRU10141"/>
    </source>
</evidence>
<dbReference type="PROSITE" id="PS00108">
    <property type="entry name" value="PROTEIN_KINASE_ST"/>
    <property type="match status" value="1"/>
</dbReference>
<keyword evidence="11" id="KW-0131">Cell cycle</keyword>
<dbReference type="InterPro" id="IPR011009">
    <property type="entry name" value="Kinase-like_dom_sf"/>
</dbReference>
<feature type="compositionally biased region" description="Basic residues" evidence="8">
    <location>
        <begin position="15"/>
        <end position="31"/>
    </location>
</feature>
<keyword evidence="10" id="KW-1185">Reference proteome</keyword>
<dbReference type="Proteomes" id="UP000515160">
    <property type="component" value="Chromosome 2L"/>
</dbReference>
<dbReference type="Gene3D" id="1.10.510.10">
    <property type="entry name" value="Transferase(Phosphotransferase) domain 1"/>
    <property type="match status" value="2"/>
</dbReference>
<gene>
    <name evidence="11" type="primary">LOC117565201</name>
</gene>
<evidence type="ECO:0000256" key="2">
    <source>
        <dbReference type="ARBA" id="ARBA00022527"/>
    </source>
</evidence>
<dbReference type="GO" id="GO:0044773">
    <property type="term" value="P:mitotic DNA damage checkpoint signaling"/>
    <property type="evidence" value="ECO:0007669"/>
    <property type="project" value="TreeGrafter"/>
</dbReference>
<evidence type="ECO:0000256" key="3">
    <source>
        <dbReference type="ARBA" id="ARBA00022679"/>
    </source>
</evidence>
<keyword evidence="3" id="KW-0808">Transferase</keyword>
<dbReference type="OrthoDB" id="10020333at2759"/>
<evidence type="ECO:0000313" key="10">
    <source>
        <dbReference type="Proteomes" id="UP000515160"/>
    </source>
</evidence>
<keyword evidence="11" id="KW-0132">Cell division</keyword>
<evidence type="ECO:0000313" key="11">
    <source>
        <dbReference type="RefSeq" id="XP_034100096.1"/>
    </source>
</evidence>
<dbReference type="AlphaFoldDB" id="A0A6P8W8X4"/>
<evidence type="ECO:0000259" key="9">
    <source>
        <dbReference type="PROSITE" id="PS50011"/>
    </source>
</evidence>
<dbReference type="PANTHER" id="PTHR44167:SF23">
    <property type="entry name" value="CDC7 KINASE, ISOFORM A-RELATED"/>
    <property type="match status" value="1"/>
</dbReference>
<protein>
    <recommendedName>
        <fullName evidence="1">non-specific serine/threonine protein kinase</fullName>
        <ecNumber evidence="1">2.7.11.1</ecNumber>
    </recommendedName>
</protein>
<dbReference type="FunFam" id="3.30.200.20:FF:000765">
    <property type="entry name" value="Cdc7 kinase, isoform B"/>
    <property type="match status" value="1"/>
</dbReference>
<sequence length="751" mass="84565">MLTKFFFDKMDKKLQHSHHQQKQQQQHHSHTHASYLFNNNQSTKSLSNPLQAKLVAMESKLKHGSISNVATATTGVGVGMETAVGATTSHTNNRSLNKSSQHFGLRQVTLKDPGAHRERERNEGGRSTNVAGFNRYCVPQTGQQQAQQQQPQAQPIVPLLSQVQRVNHDLADKLNRLARRNTIKFKELTALQGHDKNTEALQELQTSIPEISKIFDVHCRIGSGTFSTVLLGTLQRERQLPEAQRRRFAIKHHNPTNHPERILRELECMFRMGGDHNVIGINCCIRYNDNVAFVMPFMSHDRFHDIYRNLSLLEIKDYLRNLLVALQHVHKFKVIHRDVKPSNILYNRRTGKFLLCDFGLAQRLADDGSLIQASDLSGAAALMRDMDAAQQQLMQREGNSLQDEADAERRIRAAGGGTAAFGESSMTSTASTLLLTEPTKRELAAQKADTQRLINRLRYMNSNVDPNNYVVSTNSSRKEMHASRAGTPGYRPPEVLLRYPYQTTAVDVWAAGVIMLSMLSSLHPFFKAPNDCAALSEIMNLFGDLQVRKTAFMLDRLVLITQKVTALDLRRVCMRFRYANHFLSPEMQRRHRRSDGSTELCRLCEQSTFNCICKHSCHALETYNELDMFPHHAYDLLSRLLEVNPQKRITAEEALKHPFFGEHHRIASGVPLHQLQQQRQQQQQQQQQQRSRDSLPSAGSRTLTPYVCYPNGTKSTNLSELASRTGVTASATTATQVAAAAAAAATTAGNV</sequence>
<dbReference type="SMART" id="SM00220">
    <property type="entry name" value="S_TKc"/>
    <property type="match status" value="1"/>
</dbReference>
<proteinExistence type="predicted"/>
<feature type="compositionally biased region" description="Basic and acidic residues" evidence="8">
    <location>
        <begin position="113"/>
        <end position="124"/>
    </location>
</feature>
<dbReference type="InterPro" id="IPR000719">
    <property type="entry name" value="Prot_kinase_dom"/>
</dbReference>
<dbReference type="InterPro" id="IPR017441">
    <property type="entry name" value="Protein_kinase_ATP_BS"/>
</dbReference>
<dbReference type="PROSITE" id="PS50011">
    <property type="entry name" value="PROTEIN_KINASE_DOM"/>
    <property type="match status" value="1"/>
</dbReference>
<name>A0A6P8W8X4_DROAB</name>
<dbReference type="Pfam" id="PF00069">
    <property type="entry name" value="Pkinase"/>
    <property type="match status" value="2"/>
</dbReference>
<feature type="compositionally biased region" description="Polar residues" evidence="8">
    <location>
        <begin position="87"/>
        <end position="102"/>
    </location>
</feature>
<dbReference type="GeneID" id="117565201"/>
<accession>A0A6P8W8X4</accession>
<dbReference type="PANTHER" id="PTHR44167">
    <property type="entry name" value="OVARIAN-SPECIFIC SERINE/THREONINE-PROTEIN KINASE LOK-RELATED"/>
    <property type="match status" value="1"/>
</dbReference>
<evidence type="ECO:0000256" key="6">
    <source>
        <dbReference type="ARBA" id="ARBA00022840"/>
    </source>
</evidence>
<dbReference type="EC" id="2.7.11.1" evidence="1"/>
<dbReference type="GO" id="GO:0004674">
    <property type="term" value="F:protein serine/threonine kinase activity"/>
    <property type="evidence" value="ECO:0007669"/>
    <property type="project" value="UniProtKB-KW"/>
</dbReference>
<feature type="binding site" evidence="7">
    <location>
        <position position="251"/>
    </location>
    <ligand>
        <name>ATP</name>
        <dbReference type="ChEBI" id="CHEBI:30616"/>
    </ligand>
</feature>
<keyword evidence="2" id="KW-0723">Serine/threonine-protein kinase</keyword>
<dbReference type="GO" id="GO:0005634">
    <property type="term" value="C:nucleus"/>
    <property type="evidence" value="ECO:0007669"/>
    <property type="project" value="TreeGrafter"/>
</dbReference>
<feature type="domain" description="Protein kinase" evidence="9">
    <location>
        <begin position="215"/>
        <end position="660"/>
    </location>
</feature>
<evidence type="ECO:0000256" key="5">
    <source>
        <dbReference type="ARBA" id="ARBA00022777"/>
    </source>
</evidence>
<feature type="region of interest" description="Disordered" evidence="8">
    <location>
        <begin position="12"/>
        <end position="31"/>
    </location>
</feature>
<feature type="region of interest" description="Disordered" evidence="8">
    <location>
        <begin position="87"/>
        <end position="131"/>
    </location>
</feature>
<organism evidence="10 11">
    <name type="scientific">Drosophila albomicans</name>
    <name type="common">Fruit fly</name>
    <dbReference type="NCBI Taxonomy" id="7291"/>
    <lineage>
        <taxon>Eukaryota</taxon>
        <taxon>Metazoa</taxon>
        <taxon>Ecdysozoa</taxon>
        <taxon>Arthropoda</taxon>
        <taxon>Hexapoda</taxon>
        <taxon>Insecta</taxon>
        <taxon>Pterygota</taxon>
        <taxon>Neoptera</taxon>
        <taxon>Endopterygota</taxon>
        <taxon>Diptera</taxon>
        <taxon>Brachycera</taxon>
        <taxon>Muscomorpha</taxon>
        <taxon>Ephydroidea</taxon>
        <taxon>Drosophilidae</taxon>
        <taxon>Drosophila</taxon>
    </lineage>
</organism>
<evidence type="ECO:0000256" key="4">
    <source>
        <dbReference type="ARBA" id="ARBA00022741"/>
    </source>
</evidence>
<dbReference type="RefSeq" id="XP_034100096.1">
    <property type="nucleotide sequence ID" value="XM_034244205.2"/>
</dbReference>
<keyword evidence="5 11" id="KW-0418">Kinase</keyword>
<dbReference type="GO" id="GO:0051301">
    <property type="term" value="P:cell division"/>
    <property type="evidence" value="ECO:0007669"/>
    <property type="project" value="UniProtKB-KW"/>
</dbReference>
<dbReference type="CDD" id="cd14019">
    <property type="entry name" value="STKc_Cdc7"/>
    <property type="match status" value="1"/>
</dbReference>
<dbReference type="SUPFAM" id="SSF56112">
    <property type="entry name" value="Protein kinase-like (PK-like)"/>
    <property type="match status" value="1"/>
</dbReference>
<evidence type="ECO:0000256" key="1">
    <source>
        <dbReference type="ARBA" id="ARBA00012513"/>
    </source>
</evidence>
<dbReference type="PROSITE" id="PS00107">
    <property type="entry name" value="PROTEIN_KINASE_ATP"/>
    <property type="match status" value="1"/>
</dbReference>
<keyword evidence="6 7" id="KW-0067">ATP-binding</keyword>
<dbReference type="GO" id="GO:0005524">
    <property type="term" value="F:ATP binding"/>
    <property type="evidence" value="ECO:0007669"/>
    <property type="project" value="UniProtKB-UniRule"/>
</dbReference>
<feature type="compositionally biased region" description="Low complexity" evidence="8">
    <location>
        <begin position="674"/>
        <end position="689"/>
    </location>
</feature>
<dbReference type="InterPro" id="IPR008271">
    <property type="entry name" value="Ser/Thr_kinase_AS"/>
</dbReference>
<evidence type="ECO:0000256" key="8">
    <source>
        <dbReference type="SAM" id="MobiDB-lite"/>
    </source>
</evidence>
<feature type="region of interest" description="Disordered" evidence="8">
    <location>
        <begin position="674"/>
        <end position="708"/>
    </location>
</feature>
<dbReference type="Gene3D" id="3.30.200.20">
    <property type="entry name" value="Phosphorylase Kinase, domain 1"/>
    <property type="match status" value="1"/>
</dbReference>
<reference evidence="11" key="1">
    <citation type="submission" date="2025-08" db="UniProtKB">
        <authorList>
            <consortium name="RefSeq"/>
        </authorList>
    </citation>
    <scope>IDENTIFICATION</scope>
    <source>
        <strain evidence="11">15112-1751.03</strain>
        <tissue evidence="11">Whole Adult</tissue>
    </source>
</reference>